<accession>A0A0F9P3D5</accession>
<name>A0A0F9P3D5_9ZZZZ</name>
<dbReference type="AlphaFoldDB" id="A0A0F9P3D5"/>
<proteinExistence type="predicted"/>
<dbReference type="EMBL" id="LAZR01003385">
    <property type="protein sequence ID" value="KKN18902.1"/>
    <property type="molecule type" value="Genomic_DNA"/>
</dbReference>
<evidence type="ECO:0000313" key="1">
    <source>
        <dbReference type="EMBL" id="KKN18902.1"/>
    </source>
</evidence>
<dbReference type="Gene3D" id="3.30.40.220">
    <property type="match status" value="1"/>
</dbReference>
<comment type="caution">
    <text evidence="1">The sequence shown here is derived from an EMBL/GenBank/DDBJ whole genome shotgun (WGS) entry which is preliminary data.</text>
</comment>
<protein>
    <submittedName>
        <fullName evidence="1">Uncharacterized protein</fullName>
    </submittedName>
</protein>
<organism evidence="1">
    <name type="scientific">marine sediment metagenome</name>
    <dbReference type="NCBI Taxonomy" id="412755"/>
    <lineage>
        <taxon>unclassified sequences</taxon>
        <taxon>metagenomes</taxon>
        <taxon>ecological metagenomes</taxon>
    </lineage>
</organism>
<gene>
    <name evidence="1" type="ORF">LCGC14_0951220</name>
</gene>
<sequence length="246" mass="28645">MKIGDRFGSLVIIKKVNRKSWICRCDCGNTIQLFTSGLTKYGRRSCGCFLSRKLSDREHAINILWSRYHVKAEKRNLKFSLSKEKFIDLVFNSCNYCGQIPNVPVKRNGKRLAEYNGIDRIDSSIGYTNDNSVTCCWTCNRAKGNLSIDQFKRWIKQLYINAFRRHSDKTPGVLIDELVTINIKCFLAQEDIMNPELTDDMRYKASIKAQELNAQRNKLIRSIDFLLDFSEDTPSEKTYTYFEKEK</sequence>
<reference evidence="1" key="1">
    <citation type="journal article" date="2015" name="Nature">
        <title>Complex archaea that bridge the gap between prokaryotes and eukaryotes.</title>
        <authorList>
            <person name="Spang A."/>
            <person name="Saw J.H."/>
            <person name="Jorgensen S.L."/>
            <person name="Zaremba-Niedzwiedzka K."/>
            <person name="Martijn J."/>
            <person name="Lind A.E."/>
            <person name="van Eijk R."/>
            <person name="Schleper C."/>
            <person name="Guy L."/>
            <person name="Ettema T.J."/>
        </authorList>
    </citation>
    <scope>NUCLEOTIDE SEQUENCE</scope>
</reference>